<sequence>MFIHAAHIKKRSRSCQKPSKITPRLTVAYMYVFYNRIQEQTEKDTPRSSTDYAYAPVPRAAARPSSLAAALAEA</sequence>
<organism evidence="1">
    <name type="scientific">Arundo donax</name>
    <name type="common">Giant reed</name>
    <name type="synonym">Donax arundinaceus</name>
    <dbReference type="NCBI Taxonomy" id="35708"/>
    <lineage>
        <taxon>Eukaryota</taxon>
        <taxon>Viridiplantae</taxon>
        <taxon>Streptophyta</taxon>
        <taxon>Embryophyta</taxon>
        <taxon>Tracheophyta</taxon>
        <taxon>Spermatophyta</taxon>
        <taxon>Magnoliopsida</taxon>
        <taxon>Liliopsida</taxon>
        <taxon>Poales</taxon>
        <taxon>Poaceae</taxon>
        <taxon>PACMAD clade</taxon>
        <taxon>Arundinoideae</taxon>
        <taxon>Arundineae</taxon>
        <taxon>Arundo</taxon>
    </lineage>
</organism>
<proteinExistence type="predicted"/>
<reference evidence="1" key="1">
    <citation type="submission" date="2014-09" db="EMBL/GenBank/DDBJ databases">
        <authorList>
            <person name="Magalhaes I.L.F."/>
            <person name="Oliveira U."/>
            <person name="Santos F.R."/>
            <person name="Vidigal T.H.D.A."/>
            <person name="Brescovit A.D."/>
            <person name="Santos A.J."/>
        </authorList>
    </citation>
    <scope>NUCLEOTIDE SEQUENCE</scope>
    <source>
        <tissue evidence="1">Shoot tissue taken approximately 20 cm above the soil surface</tissue>
    </source>
</reference>
<name>A0A0A9EES6_ARUDO</name>
<accession>A0A0A9EES6</accession>
<dbReference type="EMBL" id="GBRH01200387">
    <property type="protein sequence ID" value="JAD97508.1"/>
    <property type="molecule type" value="Transcribed_RNA"/>
</dbReference>
<dbReference type="AlphaFoldDB" id="A0A0A9EES6"/>
<protein>
    <submittedName>
        <fullName evidence="1">Uncharacterized protein</fullName>
    </submittedName>
</protein>
<evidence type="ECO:0000313" key="1">
    <source>
        <dbReference type="EMBL" id="JAD97508.1"/>
    </source>
</evidence>
<reference evidence="1" key="2">
    <citation type="journal article" date="2015" name="Data Brief">
        <title>Shoot transcriptome of the giant reed, Arundo donax.</title>
        <authorList>
            <person name="Barrero R.A."/>
            <person name="Guerrero F.D."/>
            <person name="Moolhuijzen P."/>
            <person name="Goolsby J.A."/>
            <person name="Tidwell J."/>
            <person name="Bellgard S.E."/>
            <person name="Bellgard M.I."/>
        </authorList>
    </citation>
    <scope>NUCLEOTIDE SEQUENCE</scope>
    <source>
        <tissue evidence="1">Shoot tissue taken approximately 20 cm above the soil surface</tissue>
    </source>
</reference>